<feature type="compositionally biased region" description="Basic and acidic residues" evidence="1">
    <location>
        <begin position="341"/>
        <end position="355"/>
    </location>
</feature>
<dbReference type="InterPro" id="IPR000953">
    <property type="entry name" value="Chromo/chromo_shadow_dom"/>
</dbReference>
<sequence>SCGIRSIMSDQSHDDSQPEEESGEPEYEVQVVLDERITKKGIREFYVKWRDGVKKWSEDKWDQWLEESAMACPDLIAEFRERRNADLDRGRKDRSSSRTRKTAKEEKKQKKSSSKGRAERRESDDEDSDIPRKTIKPKRKKAVIESDDDDGVPRSTRSRSTVDRDEDQPSTSRVKGRKKTEVERLRLTPPPSSRRDSQEPTASSSLPPTESVRSVKRESVSPEKQREPRSAISSKPPNRPAAERKRWKKVQEKAKKNWDKQRKPSKSHALPPSAAITDETGPLFQDLPANLVKTEMHADEVVDEMERMDFDDLREPREGVSTSIEEEVPKEGEVEEEEPKEGENSRSEESTKDPLEGGDGASESMEVEEQEKEEEEGKEREESELNKTGEEELKIDEETPAAEMRVVKKEEDSMENGEETREGEGEEEEEEEFDFQSPDEPTGYDLKHTGQIIDVQTFEFDTGERMAFCRVLFRALRATQYIAASIVEEKDPMGYRSFLRRRWEEKEQARIKEGAARYRAGREAYLAAEAAAAAREAAAGSSLG</sequence>
<feature type="domain" description="Chromo" evidence="2">
    <location>
        <begin position="27"/>
        <end position="91"/>
    </location>
</feature>
<evidence type="ECO:0000313" key="4">
    <source>
        <dbReference type="Proteomes" id="UP001328107"/>
    </source>
</evidence>
<evidence type="ECO:0000256" key="1">
    <source>
        <dbReference type="SAM" id="MobiDB-lite"/>
    </source>
</evidence>
<organism evidence="3 4">
    <name type="scientific">Pristionchus mayeri</name>
    <dbReference type="NCBI Taxonomy" id="1317129"/>
    <lineage>
        <taxon>Eukaryota</taxon>
        <taxon>Metazoa</taxon>
        <taxon>Ecdysozoa</taxon>
        <taxon>Nematoda</taxon>
        <taxon>Chromadorea</taxon>
        <taxon>Rhabditida</taxon>
        <taxon>Rhabditina</taxon>
        <taxon>Diplogasteromorpha</taxon>
        <taxon>Diplogasteroidea</taxon>
        <taxon>Neodiplogasteridae</taxon>
        <taxon>Pristionchus</taxon>
    </lineage>
</organism>
<dbReference type="SUPFAM" id="SSF54160">
    <property type="entry name" value="Chromo domain-like"/>
    <property type="match status" value="1"/>
</dbReference>
<accession>A0AAN5I0L8</accession>
<gene>
    <name evidence="3" type="ORF">PMAYCL1PPCAC_17639</name>
</gene>
<protein>
    <recommendedName>
        <fullName evidence="2">Chromo domain-containing protein</fullName>
    </recommendedName>
</protein>
<evidence type="ECO:0000259" key="2">
    <source>
        <dbReference type="PROSITE" id="PS50013"/>
    </source>
</evidence>
<dbReference type="PROSITE" id="PS50013">
    <property type="entry name" value="CHROMO_2"/>
    <property type="match status" value="1"/>
</dbReference>
<dbReference type="Proteomes" id="UP001328107">
    <property type="component" value="Unassembled WGS sequence"/>
</dbReference>
<dbReference type="AlphaFoldDB" id="A0AAN5I0L8"/>
<dbReference type="EMBL" id="BTRK01000004">
    <property type="protein sequence ID" value="GMR47444.1"/>
    <property type="molecule type" value="Genomic_DNA"/>
</dbReference>
<feature type="compositionally biased region" description="Basic and acidic residues" evidence="1">
    <location>
        <begin position="298"/>
        <end position="318"/>
    </location>
</feature>
<feature type="compositionally biased region" description="Polar residues" evidence="1">
    <location>
        <begin position="199"/>
        <end position="208"/>
    </location>
</feature>
<keyword evidence="4" id="KW-1185">Reference proteome</keyword>
<feature type="region of interest" description="Disordered" evidence="1">
    <location>
        <begin position="81"/>
        <end position="283"/>
    </location>
</feature>
<dbReference type="SMART" id="SM00298">
    <property type="entry name" value="CHROMO"/>
    <property type="match status" value="1"/>
</dbReference>
<feature type="compositionally biased region" description="Basic and acidic residues" evidence="1">
    <location>
        <begin position="241"/>
        <end position="262"/>
    </location>
</feature>
<feature type="compositionally biased region" description="Basic and acidic residues" evidence="1">
    <location>
        <begin position="375"/>
        <end position="392"/>
    </location>
</feature>
<feature type="compositionally biased region" description="Basic and acidic residues" evidence="1">
    <location>
        <begin position="213"/>
        <end position="229"/>
    </location>
</feature>
<feature type="compositionally biased region" description="Acidic residues" evidence="1">
    <location>
        <begin position="365"/>
        <end position="374"/>
    </location>
</feature>
<feature type="compositionally biased region" description="Basic and acidic residues" evidence="1">
    <location>
        <begin position="81"/>
        <end position="108"/>
    </location>
</feature>
<reference evidence="4" key="1">
    <citation type="submission" date="2022-10" db="EMBL/GenBank/DDBJ databases">
        <title>Genome assembly of Pristionchus species.</title>
        <authorList>
            <person name="Yoshida K."/>
            <person name="Sommer R.J."/>
        </authorList>
    </citation>
    <scope>NUCLEOTIDE SEQUENCE [LARGE SCALE GENOMIC DNA]</scope>
    <source>
        <strain evidence="4">RS5460</strain>
    </source>
</reference>
<proteinExistence type="predicted"/>
<feature type="region of interest" description="Disordered" evidence="1">
    <location>
        <begin position="1"/>
        <end position="29"/>
    </location>
</feature>
<name>A0AAN5I0L8_9BILA</name>
<feature type="compositionally biased region" description="Acidic residues" evidence="1">
    <location>
        <begin position="424"/>
        <end position="434"/>
    </location>
</feature>
<dbReference type="InterPro" id="IPR016197">
    <property type="entry name" value="Chromo-like_dom_sf"/>
</dbReference>
<comment type="caution">
    <text evidence="3">The sequence shown here is derived from an EMBL/GenBank/DDBJ whole genome shotgun (WGS) entry which is preliminary data.</text>
</comment>
<feature type="non-terminal residue" evidence="3">
    <location>
        <position position="1"/>
    </location>
</feature>
<evidence type="ECO:0000313" key="3">
    <source>
        <dbReference type="EMBL" id="GMR47444.1"/>
    </source>
</evidence>
<feature type="region of interest" description="Disordered" evidence="1">
    <location>
        <begin position="298"/>
        <end position="446"/>
    </location>
</feature>
<dbReference type="Gene3D" id="2.40.50.40">
    <property type="match status" value="1"/>
</dbReference>
<feature type="compositionally biased region" description="Acidic residues" evidence="1">
    <location>
        <begin position="17"/>
        <end position="27"/>
    </location>
</feature>